<protein>
    <submittedName>
        <fullName evidence="1">(northern house mosquito) hypothetical protein</fullName>
    </submittedName>
</protein>
<dbReference type="EMBL" id="HBUE01058944">
    <property type="protein sequence ID" value="CAG6467690.1"/>
    <property type="molecule type" value="Transcribed_RNA"/>
</dbReference>
<name>A0A8D8B2J3_CULPI</name>
<dbReference type="EMBL" id="HBUE01058942">
    <property type="protein sequence ID" value="CAG6467687.1"/>
    <property type="molecule type" value="Transcribed_RNA"/>
</dbReference>
<organism evidence="1">
    <name type="scientific">Culex pipiens</name>
    <name type="common">House mosquito</name>
    <dbReference type="NCBI Taxonomy" id="7175"/>
    <lineage>
        <taxon>Eukaryota</taxon>
        <taxon>Metazoa</taxon>
        <taxon>Ecdysozoa</taxon>
        <taxon>Arthropoda</taxon>
        <taxon>Hexapoda</taxon>
        <taxon>Insecta</taxon>
        <taxon>Pterygota</taxon>
        <taxon>Neoptera</taxon>
        <taxon>Endopterygota</taxon>
        <taxon>Diptera</taxon>
        <taxon>Nematocera</taxon>
        <taxon>Culicoidea</taxon>
        <taxon>Culicidae</taxon>
        <taxon>Culicinae</taxon>
        <taxon>Culicini</taxon>
        <taxon>Culex</taxon>
        <taxon>Culex</taxon>
    </lineage>
</organism>
<accession>A0A8D8B2J3</accession>
<sequence length="104" mass="10917">MSTFSRVTFISCASRSDMKLLSDPESRSARAGYRLPSSSSTMTTAVANSTWDATWVAAPDTDGFVAAMFATWDVVGPWVSLELEGLLLPATASAVTALSLSGCC</sequence>
<dbReference type="AlphaFoldDB" id="A0A8D8B2J3"/>
<reference evidence="1" key="1">
    <citation type="submission" date="2021-05" db="EMBL/GenBank/DDBJ databases">
        <authorList>
            <person name="Alioto T."/>
            <person name="Alioto T."/>
            <person name="Gomez Garrido J."/>
        </authorList>
    </citation>
    <scope>NUCLEOTIDE SEQUENCE</scope>
</reference>
<dbReference type="EMBL" id="HBUE01181724">
    <property type="protein sequence ID" value="CAG6520746.1"/>
    <property type="molecule type" value="Transcribed_RNA"/>
</dbReference>
<dbReference type="EMBL" id="HBUE01287340">
    <property type="protein sequence ID" value="CAG6572313.1"/>
    <property type="molecule type" value="Transcribed_RNA"/>
</dbReference>
<evidence type="ECO:0000313" key="1">
    <source>
        <dbReference type="EMBL" id="CAG6467687.1"/>
    </source>
</evidence>
<proteinExistence type="predicted"/>